<evidence type="ECO:0000313" key="3">
    <source>
        <dbReference type="Proteomes" id="UP000051820"/>
    </source>
</evidence>
<keyword evidence="1" id="KW-0472">Membrane</keyword>
<feature type="transmembrane region" description="Helical" evidence="1">
    <location>
        <begin position="196"/>
        <end position="212"/>
    </location>
</feature>
<feature type="transmembrane region" description="Helical" evidence="1">
    <location>
        <begin position="172"/>
        <end position="189"/>
    </location>
</feature>
<feature type="transmembrane region" description="Helical" evidence="1">
    <location>
        <begin position="114"/>
        <end position="132"/>
    </location>
</feature>
<feature type="transmembrane region" description="Helical" evidence="1">
    <location>
        <begin position="218"/>
        <end position="235"/>
    </location>
</feature>
<feature type="transmembrane region" description="Helical" evidence="1">
    <location>
        <begin position="144"/>
        <end position="166"/>
    </location>
</feature>
<keyword evidence="3" id="KW-1185">Reference proteome</keyword>
<name>A0A0R1W1D3_9LACO</name>
<accession>A0A0R1W1D3</accession>
<keyword evidence="1" id="KW-0812">Transmembrane</keyword>
<dbReference type="Proteomes" id="UP000051820">
    <property type="component" value="Unassembled WGS sequence"/>
</dbReference>
<dbReference type="PATRIC" id="fig|1423807.3.peg.624"/>
<dbReference type="EMBL" id="AZGF01000016">
    <property type="protein sequence ID" value="KRM11697.1"/>
    <property type="molecule type" value="Genomic_DNA"/>
</dbReference>
<reference evidence="2 3" key="1">
    <citation type="journal article" date="2015" name="Genome Announc.">
        <title>Expanding the biotechnology potential of lactobacilli through comparative genomics of 213 strains and associated genera.</title>
        <authorList>
            <person name="Sun Z."/>
            <person name="Harris H.M."/>
            <person name="McCann A."/>
            <person name="Guo C."/>
            <person name="Argimon S."/>
            <person name="Zhang W."/>
            <person name="Yang X."/>
            <person name="Jeffery I.B."/>
            <person name="Cooney J.C."/>
            <person name="Kagawa T.F."/>
            <person name="Liu W."/>
            <person name="Song Y."/>
            <person name="Salvetti E."/>
            <person name="Wrobel A."/>
            <person name="Rasinkangas P."/>
            <person name="Parkhill J."/>
            <person name="Rea M.C."/>
            <person name="O'Sullivan O."/>
            <person name="Ritari J."/>
            <person name="Douillard F.P."/>
            <person name="Paul Ross R."/>
            <person name="Yang R."/>
            <person name="Briner A.E."/>
            <person name="Felis G.E."/>
            <person name="de Vos W.M."/>
            <person name="Barrangou R."/>
            <person name="Klaenhammer T.R."/>
            <person name="Caufield P.W."/>
            <person name="Cui Y."/>
            <person name="Zhang H."/>
            <person name="O'Toole P.W."/>
        </authorList>
    </citation>
    <scope>NUCLEOTIDE SEQUENCE [LARGE SCALE GENOMIC DNA]</scope>
    <source>
        <strain evidence="2 3">DSM 5007</strain>
    </source>
</reference>
<dbReference type="OrthoDB" id="129479at2"/>
<evidence type="ECO:0000256" key="1">
    <source>
        <dbReference type="SAM" id="Phobius"/>
    </source>
</evidence>
<dbReference type="eggNOG" id="ENOG502ZBFR">
    <property type="taxonomic scope" value="Bacteria"/>
</dbReference>
<feature type="transmembrane region" description="Helical" evidence="1">
    <location>
        <begin position="429"/>
        <end position="451"/>
    </location>
</feature>
<keyword evidence="1" id="KW-1133">Transmembrane helix</keyword>
<organism evidence="2 3">
    <name type="scientific">Paucilactobacillus suebicus DSM 5007 = KCTC 3549</name>
    <dbReference type="NCBI Taxonomy" id="1423807"/>
    <lineage>
        <taxon>Bacteria</taxon>
        <taxon>Bacillati</taxon>
        <taxon>Bacillota</taxon>
        <taxon>Bacilli</taxon>
        <taxon>Lactobacillales</taxon>
        <taxon>Lactobacillaceae</taxon>
        <taxon>Paucilactobacillus</taxon>
    </lineage>
</organism>
<dbReference type="RefSeq" id="WP_010623018.1">
    <property type="nucleotide sequence ID" value="NZ_AZGF01000016.1"/>
</dbReference>
<feature type="transmembrane region" description="Helical" evidence="1">
    <location>
        <begin position="242"/>
        <end position="262"/>
    </location>
</feature>
<feature type="transmembrane region" description="Helical" evidence="1">
    <location>
        <begin position="20"/>
        <end position="39"/>
    </location>
</feature>
<comment type="caution">
    <text evidence="2">The sequence shown here is derived from an EMBL/GenBank/DDBJ whole genome shotgun (WGS) entry which is preliminary data.</text>
</comment>
<feature type="transmembrane region" description="Helical" evidence="1">
    <location>
        <begin position="457"/>
        <end position="476"/>
    </location>
</feature>
<dbReference type="AlphaFoldDB" id="A0A0R1W1D3"/>
<evidence type="ECO:0000313" key="2">
    <source>
        <dbReference type="EMBL" id="KRM11697.1"/>
    </source>
</evidence>
<dbReference type="STRING" id="1423807.FD16_GL000615"/>
<evidence type="ECO:0008006" key="4">
    <source>
        <dbReference type="Google" id="ProtNLM"/>
    </source>
</evidence>
<sequence>MGKFTKKILIRISEHVSPAMVAMILVAIISGILLFVPPINGLGDTGDFYRAMNSNGIYRLPSNHSQFMSYIVTKFGIYQYFNENHAVVVSTQTLFVHMALFLNKLFYSKTIFDIRFMGLVWYLFYLGAIYLLTKSLVYPHHNLVSYVIALIVVFILGDSSFTLYFNSFFGEPEMFIATIYSFAAIMLLARQCTKRRWPVIILFFVSTILLITSKQQNAPLALSFSVVAIGLVFLPGFKARRLAVIVGMGCLLISGIVIYASINKDFTSYNTYQAFSYGALMETNDPSKKIDKQGVNEQYALMRSQAYYSKTFDAVKPTSKNITKKLTSKMNIVWFVKYYLHNRQQFINLMDLAAKDVMITQVKSVGDYTRGAGHKPNEQVRYFTLYSSYLSAFYPGRFAFVCLTAIGFVAVYAVGAYRDFRSRRFHGILRFLLVVGLMTIFVFVPIISILGDGEADLAKHMFMAPLSFDLAVILFISDMLNKQLWNTDEGGDANA</sequence>
<protein>
    <recommendedName>
        <fullName evidence="4">Transmembrane protein</fullName>
    </recommendedName>
</protein>
<feature type="transmembrane region" description="Helical" evidence="1">
    <location>
        <begin position="398"/>
        <end position="417"/>
    </location>
</feature>
<gene>
    <name evidence="2" type="ORF">FD16_GL000615</name>
</gene>
<proteinExistence type="predicted"/>